<feature type="domain" description="AB hydrolase-1" evidence="3">
    <location>
        <begin position="5"/>
        <end position="228"/>
    </location>
</feature>
<accession>A0ABS6UV46</accession>
<dbReference type="Proteomes" id="UP000694287">
    <property type="component" value="Unassembled WGS sequence"/>
</dbReference>
<keyword evidence="5" id="KW-1185">Reference proteome</keyword>
<evidence type="ECO:0000256" key="1">
    <source>
        <dbReference type="ARBA" id="ARBA00022801"/>
    </source>
</evidence>
<reference evidence="4 5" key="1">
    <citation type="submission" date="2020-11" db="EMBL/GenBank/DDBJ databases">
        <title>Pseudonocardia abyssalis sp. nov. and Pseudonocardia oceani sp. nov., description and phylogenomic analysis of two novel actinomycetes isolated from the deep Southern Ocean.</title>
        <authorList>
            <person name="Parra J."/>
        </authorList>
    </citation>
    <scope>NUCLEOTIDE SEQUENCE [LARGE SCALE GENOMIC DNA]</scope>
    <source>
        <strain evidence="4 5">KRD-168</strain>
    </source>
</reference>
<dbReference type="PANTHER" id="PTHR10992:SF1083">
    <property type="entry name" value="METHYLESTERASE 1"/>
    <property type="match status" value="1"/>
</dbReference>
<evidence type="ECO:0000256" key="2">
    <source>
        <dbReference type="SAM" id="MobiDB-lite"/>
    </source>
</evidence>
<dbReference type="InterPro" id="IPR045889">
    <property type="entry name" value="MES/HNL"/>
</dbReference>
<dbReference type="GO" id="GO:0016787">
    <property type="term" value="F:hydrolase activity"/>
    <property type="evidence" value="ECO:0007669"/>
    <property type="project" value="UniProtKB-KW"/>
</dbReference>
<dbReference type="PANTHER" id="PTHR10992">
    <property type="entry name" value="METHYLESTERASE FAMILY MEMBER"/>
    <property type="match status" value="1"/>
</dbReference>
<evidence type="ECO:0000313" key="4">
    <source>
        <dbReference type="EMBL" id="MBW0136132.1"/>
    </source>
</evidence>
<proteinExistence type="predicted"/>
<feature type="region of interest" description="Disordered" evidence="2">
    <location>
        <begin position="218"/>
        <end position="238"/>
    </location>
</feature>
<evidence type="ECO:0000313" key="5">
    <source>
        <dbReference type="Proteomes" id="UP000694287"/>
    </source>
</evidence>
<dbReference type="InterPro" id="IPR000073">
    <property type="entry name" value="AB_hydrolase_1"/>
</dbReference>
<dbReference type="Pfam" id="PF12697">
    <property type="entry name" value="Abhydrolase_6"/>
    <property type="match status" value="1"/>
</dbReference>
<evidence type="ECO:0000259" key="3">
    <source>
        <dbReference type="Pfam" id="PF12697"/>
    </source>
</evidence>
<protein>
    <submittedName>
        <fullName evidence="4">Alpha/beta hydrolase</fullName>
    </submittedName>
</protein>
<name>A0ABS6UV46_9PSEU</name>
<comment type="caution">
    <text evidence="4">The sequence shown here is derived from an EMBL/GenBank/DDBJ whole genome shotgun (WGS) entry which is preliminary data.</text>
</comment>
<dbReference type="RefSeq" id="WP_218601959.1">
    <property type="nucleotide sequence ID" value="NZ_JADQDJ010000041.1"/>
</dbReference>
<sequence length="238" mass="25344">MGDTFVLVHGACHGGWCWSRVARLLREQGHEVFTPTLTGFGERAHLLSADTGPETLVRDVVGVLECEELSDVVLVGHSFGALVVLAVADRARQRLRRLVILDGVLVDPGHPGFDGLPPEAVAQRTAAAAGGLAYPPPPASVFGLGDPDDEAWVARRLTPHPLRTYTEPFPLGTPLGAGLPVTYVCCTDPPYPAISSAHTVARREGWEWRELATGHDAMISDPTGTVAELTRPPVAGSR</sequence>
<organism evidence="4 5">
    <name type="scientific">Pseudonocardia abyssalis</name>
    <dbReference type="NCBI Taxonomy" id="2792008"/>
    <lineage>
        <taxon>Bacteria</taxon>
        <taxon>Bacillati</taxon>
        <taxon>Actinomycetota</taxon>
        <taxon>Actinomycetes</taxon>
        <taxon>Pseudonocardiales</taxon>
        <taxon>Pseudonocardiaceae</taxon>
        <taxon>Pseudonocardia</taxon>
    </lineage>
</organism>
<dbReference type="EMBL" id="JADQDK010000001">
    <property type="protein sequence ID" value="MBW0136132.1"/>
    <property type="molecule type" value="Genomic_DNA"/>
</dbReference>
<gene>
    <name evidence="4" type="ORF">I4I81_17935</name>
</gene>
<keyword evidence="1 4" id="KW-0378">Hydrolase</keyword>